<sequence length="113" mass="12645">MVSHVSHYFCANEVLVVRSSNSYAVSTILAKFIKISDSIKAHLEELVDKDATERSDAAREAFLAELALDSKKGNYKGGDFKHNQEKMKDKIKNTDHRKAKNLKVIIVSGSMSF</sequence>
<dbReference type="PANTHER" id="PTHR22975">
    <property type="entry name" value="UBIQUITIN SPECIFIC PROTEINASE"/>
    <property type="match status" value="1"/>
</dbReference>
<keyword evidence="2" id="KW-0378">Hydrolase</keyword>
<keyword evidence="4" id="KW-1185">Reference proteome</keyword>
<dbReference type="EMBL" id="JAJJMB010007736">
    <property type="protein sequence ID" value="KAI3927298.1"/>
    <property type="molecule type" value="Genomic_DNA"/>
</dbReference>
<evidence type="ECO:0000313" key="4">
    <source>
        <dbReference type="Proteomes" id="UP001202328"/>
    </source>
</evidence>
<evidence type="ECO:0000256" key="2">
    <source>
        <dbReference type="ARBA" id="ARBA00022801"/>
    </source>
</evidence>
<keyword evidence="1" id="KW-0833">Ubl conjugation pathway</keyword>
<evidence type="ECO:0000256" key="1">
    <source>
        <dbReference type="ARBA" id="ARBA00022786"/>
    </source>
</evidence>
<reference evidence="3" key="1">
    <citation type="submission" date="2022-04" db="EMBL/GenBank/DDBJ databases">
        <title>A functionally conserved STORR gene fusion in Papaver species that diverged 16.8 million years ago.</title>
        <authorList>
            <person name="Catania T."/>
        </authorList>
    </citation>
    <scope>NUCLEOTIDE SEQUENCE</scope>
    <source>
        <strain evidence="3">S-188037</strain>
    </source>
</reference>
<name>A0AAD4SWT0_9MAGN</name>
<comment type="caution">
    <text evidence="3">The sequence shown here is derived from an EMBL/GenBank/DDBJ whole genome shotgun (WGS) entry which is preliminary data.</text>
</comment>
<organism evidence="3 4">
    <name type="scientific">Papaver atlanticum</name>
    <dbReference type="NCBI Taxonomy" id="357466"/>
    <lineage>
        <taxon>Eukaryota</taxon>
        <taxon>Viridiplantae</taxon>
        <taxon>Streptophyta</taxon>
        <taxon>Embryophyta</taxon>
        <taxon>Tracheophyta</taxon>
        <taxon>Spermatophyta</taxon>
        <taxon>Magnoliopsida</taxon>
        <taxon>Ranunculales</taxon>
        <taxon>Papaveraceae</taxon>
        <taxon>Papaveroideae</taxon>
        <taxon>Papaver</taxon>
    </lineage>
</organism>
<dbReference type="InterPro" id="IPR052398">
    <property type="entry name" value="Ubiquitin_hydrolase_53/54"/>
</dbReference>
<evidence type="ECO:0000313" key="3">
    <source>
        <dbReference type="EMBL" id="KAI3927298.1"/>
    </source>
</evidence>
<dbReference type="Proteomes" id="UP001202328">
    <property type="component" value="Unassembled WGS sequence"/>
</dbReference>
<dbReference type="GO" id="GO:0016787">
    <property type="term" value="F:hydrolase activity"/>
    <property type="evidence" value="ECO:0007669"/>
    <property type="project" value="UniProtKB-KW"/>
</dbReference>
<accession>A0AAD4SWT0</accession>
<dbReference type="PANTHER" id="PTHR22975:SF9">
    <property type="entry name" value="ECHINUS SPLICE FORM 3"/>
    <property type="match status" value="1"/>
</dbReference>
<proteinExistence type="predicted"/>
<protein>
    <submittedName>
        <fullName evidence="3">Uncharacterized protein</fullName>
    </submittedName>
</protein>
<gene>
    <name evidence="3" type="ORF">MKW98_008000</name>
</gene>
<dbReference type="AlphaFoldDB" id="A0AAD4SWT0"/>